<accession>A0ABQ2VNN9</accession>
<dbReference type="RefSeq" id="WP_189308531.1">
    <property type="nucleotide sequence ID" value="NZ_BMRP01000080.1"/>
</dbReference>
<protein>
    <recommendedName>
        <fullName evidence="1">SnoaL-like domain-containing protein</fullName>
    </recommendedName>
</protein>
<dbReference type="SUPFAM" id="SSF54427">
    <property type="entry name" value="NTF2-like"/>
    <property type="match status" value="1"/>
</dbReference>
<comment type="caution">
    <text evidence="2">The sequence shown here is derived from an EMBL/GenBank/DDBJ whole genome shotgun (WGS) entry which is preliminary data.</text>
</comment>
<gene>
    <name evidence="2" type="ORF">GCM10010211_82700</name>
</gene>
<proteinExistence type="predicted"/>
<dbReference type="Proteomes" id="UP000654471">
    <property type="component" value="Unassembled WGS sequence"/>
</dbReference>
<organism evidence="2 3">
    <name type="scientific">Streptomyces albospinus</name>
    <dbReference type="NCBI Taxonomy" id="285515"/>
    <lineage>
        <taxon>Bacteria</taxon>
        <taxon>Bacillati</taxon>
        <taxon>Actinomycetota</taxon>
        <taxon>Actinomycetes</taxon>
        <taxon>Kitasatosporales</taxon>
        <taxon>Streptomycetaceae</taxon>
        <taxon>Streptomyces</taxon>
    </lineage>
</organism>
<evidence type="ECO:0000313" key="3">
    <source>
        <dbReference type="Proteomes" id="UP000654471"/>
    </source>
</evidence>
<sequence>MNRTVADLMRSNLLDVFNEPDPDRRAEAVAETYSEHVVWHEPDRVVRGREALAQRAEELQKQAPDWVFRPDGPVSVNDDLGHLGFQYGPAGQPPVVTGMDIAHCKDGVIVELYTFVTEVVEG</sequence>
<evidence type="ECO:0000259" key="1">
    <source>
        <dbReference type="Pfam" id="PF12680"/>
    </source>
</evidence>
<reference evidence="3" key="1">
    <citation type="journal article" date="2019" name="Int. J. Syst. Evol. Microbiol.">
        <title>The Global Catalogue of Microorganisms (GCM) 10K type strain sequencing project: providing services to taxonomists for standard genome sequencing and annotation.</title>
        <authorList>
            <consortium name="The Broad Institute Genomics Platform"/>
            <consortium name="The Broad Institute Genome Sequencing Center for Infectious Disease"/>
            <person name="Wu L."/>
            <person name="Ma J."/>
        </authorList>
    </citation>
    <scope>NUCLEOTIDE SEQUENCE [LARGE SCALE GENOMIC DNA]</scope>
    <source>
        <strain evidence="3">JCM 3399</strain>
    </source>
</reference>
<dbReference type="InterPro" id="IPR032710">
    <property type="entry name" value="NTF2-like_dom_sf"/>
</dbReference>
<feature type="domain" description="SnoaL-like" evidence="1">
    <location>
        <begin position="14"/>
        <end position="111"/>
    </location>
</feature>
<evidence type="ECO:0000313" key="2">
    <source>
        <dbReference type="EMBL" id="GGV02880.1"/>
    </source>
</evidence>
<name>A0ABQ2VNN9_9ACTN</name>
<dbReference type="EMBL" id="BMRP01000080">
    <property type="protein sequence ID" value="GGV02880.1"/>
    <property type="molecule type" value="Genomic_DNA"/>
</dbReference>
<keyword evidence="3" id="KW-1185">Reference proteome</keyword>
<dbReference type="Pfam" id="PF12680">
    <property type="entry name" value="SnoaL_2"/>
    <property type="match status" value="1"/>
</dbReference>
<dbReference type="InterPro" id="IPR037401">
    <property type="entry name" value="SnoaL-like"/>
</dbReference>
<dbReference type="Gene3D" id="3.10.450.50">
    <property type="match status" value="1"/>
</dbReference>